<reference evidence="2" key="1">
    <citation type="journal article" date="2017" name="Nat. Commun.">
        <title>The asparagus genome sheds light on the origin and evolution of a young Y chromosome.</title>
        <authorList>
            <person name="Harkess A."/>
            <person name="Zhou J."/>
            <person name="Xu C."/>
            <person name="Bowers J.E."/>
            <person name="Van der Hulst R."/>
            <person name="Ayyampalayam S."/>
            <person name="Mercati F."/>
            <person name="Riccardi P."/>
            <person name="McKain M.R."/>
            <person name="Kakrana A."/>
            <person name="Tang H."/>
            <person name="Ray J."/>
            <person name="Groenendijk J."/>
            <person name="Arikit S."/>
            <person name="Mathioni S.M."/>
            <person name="Nakano M."/>
            <person name="Shan H."/>
            <person name="Telgmann-Rauber A."/>
            <person name="Kanno A."/>
            <person name="Yue Z."/>
            <person name="Chen H."/>
            <person name="Li W."/>
            <person name="Chen Y."/>
            <person name="Xu X."/>
            <person name="Zhang Y."/>
            <person name="Luo S."/>
            <person name="Chen H."/>
            <person name="Gao J."/>
            <person name="Mao Z."/>
            <person name="Pires J.C."/>
            <person name="Luo M."/>
            <person name="Kudrna D."/>
            <person name="Wing R.A."/>
            <person name="Meyers B.C."/>
            <person name="Yi K."/>
            <person name="Kong H."/>
            <person name="Lavrijsen P."/>
            <person name="Sunseri F."/>
            <person name="Falavigna A."/>
            <person name="Ye Y."/>
            <person name="Leebens-Mack J.H."/>
            <person name="Chen G."/>
        </authorList>
    </citation>
    <scope>NUCLEOTIDE SEQUENCE [LARGE SCALE GENOMIC DNA]</scope>
    <source>
        <strain evidence="2">cv. DH0086</strain>
    </source>
</reference>
<sequence>MSEDYGTLFFASKGLSIGHSTRFLVVVIQGNQLQDCSKCGGSGEIFEYAWVDCSCVKKGQNGICIQGKTRVFVLIKGGCVHKGKRSNESENSNKYPTKEIVADTEHETYSFCAKSLVHKGQHWA</sequence>
<accession>A0A5P1FNW6</accession>
<dbReference type="Proteomes" id="UP000243459">
    <property type="component" value="Chromosome 2"/>
</dbReference>
<organism evidence="1 2">
    <name type="scientific">Asparagus officinalis</name>
    <name type="common">Garden asparagus</name>
    <dbReference type="NCBI Taxonomy" id="4686"/>
    <lineage>
        <taxon>Eukaryota</taxon>
        <taxon>Viridiplantae</taxon>
        <taxon>Streptophyta</taxon>
        <taxon>Embryophyta</taxon>
        <taxon>Tracheophyta</taxon>
        <taxon>Spermatophyta</taxon>
        <taxon>Magnoliopsida</taxon>
        <taxon>Liliopsida</taxon>
        <taxon>Asparagales</taxon>
        <taxon>Asparagaceae</taxon>
        <taxon>Asparagoideae</taxon>
        <taxon>Asparagus</taxon>
    </lineage>
</organism>
<gene>
    <name evidence="1" type="ORF">A4U43_C02F17410</name>
</gene>
<dbReference type="EMBL" id="CM007382">
    <property type="protein sequence ID" value="ONK78330.1"/>
    <property type="molecule type" value="Genomic_DNA"/>
</dbReference>
<evidence type="ECO:0000313" key="2">
    <source>
        <dbReference type="Proteomes" id="UP000243459"/>
    </source>
</evidence>
<keyword evidence="2" id="KW-1185">Reference proteome</keyword>
<proteinExistence type="predicted"/>
<name>A0A5P1FNW6_ASPOF</name>
<dbReference type="AlphaFoldDB" id="A0A5P1FNW6"/>
<dbReference type="Gramene" id="ONK78330">
    <property type="protein sequence ID" value="ONK78330"/>
    <property type="gene ID" value="A4U43_C02F17410"/>
</dbReference>
<evidence type="ECO:0000313" key="1">
    <source>
        <dbReference type="EMBL" id="ONK78330.1"/>
    </source>
</evidence>
<protein>
    <submittedName>
        <fullName evidence="1">Uncharacterized protein</fullName>
    </submittedName>
</protein>